<keyword evidence="2" id="KW-1185">Reference proteome</keyword>
<protein>
    <submittedName>
        <fullName evidence="1">Uncharacterized protein</fullName>
    </submittedName>
</protein>
<sequence length="59" mass="6682">MAREERTKSRNDLLSEALIKQGCAAEKAARIACVDANISDEPKADREFFNQTVRRASWI</sequence>
<dbReference type="EMBL" id="JACIJC010000005">
    <property type="protein sequence ID" value="MBB5686918.1"/>
    <property type="molecule type" value="Genomic_DNA"/>
</dbReference>
<dbReference type="Proteomes" id="UP000549617">
    <property type="component" value="Unassembled WGS sequence"/>
</dbReference>
<evidence type="ECO:0000313" key="1">
    <source>
        <dbReference type="EMBL" id="MBB5686918.1"/>
    </source>
</evidence>
<evidence type="ECO:0000313" key="2">
    <source>
        <dbReference type="Proteomes" id="UP000549617"/>
    </source>
</evidence>
<gene>
    <name evidence="1" type="ORF">FHS49_002946</name>
</gene>
<dbReference type="RefSeq" id="WP_184019900.1">
    <property type="nucleotide sequence ID" value="NZ_JACIJC010000005.1"/>
</dbReference>
<dbReference type="AlphaFoldDB" id="A0A7W9AJM2"/>
<proteinExistence type="predicted"/>
<accession>A0A7W9AJM2</accession>
<reference evidence="1 2" key="1">
    <citation type="submission" date="2020-08" db="EMBL/GenBank/DDBJ databases">
        <title>Genomic Encyclopedia of Type Strains, Phase IV (KMG-IV): sequencing the most valuable type-strain genomes for metagenomic binning, comparative biology and taxonomic classification.</title>
        <authorList>
            <person name="Goeker M."/>
        </authorList>
    </citation>
    <scope>NUCLEOTIDE SEQUENCE [LARGE SCALE GENOMIC DNA]</scope>
    <source>
        <strain evidence="1 2">DSM 25079</strain>
    </source>
</reference>
<comment type="caution">
    <text evidence="1">The sequence shown here is derived from an EMBL/GenBank/DDBJ whole genome shotgun (WGS) entry which is preliminary data.</text>
</comment>
<organism evidence="1 2">
    <name type="scientific">Sphingobium boeckii</name>
    <dbReference type="NCBI Taxonomy" id="1082345"/>
    <lineage>
        <taxon>Bacteria</taxon>
        <taxon>Pseudomonadati</taxon>
        <taxon>Pseudomonadota</taxon>
        <taxon>Alphaproteobacteria</taxon>
        <taxon>Sphingomonadales</taxon>
        <taxon>Sphingomonadaceae</taxon>
        <taxon>Sphingobium</taxon>
    </lineage>
</organism>
<name>A0A7W9AJM2_9SPHN</name>